<evidence type="ECO:0000313" key="1">
    <source>
        <dbReference type="EMBL" id="EET62511.1"/>
    </source>
</evidence>
<evidence type="ECO:0000313" key="2">
    <source>
        <dbReference type="Proteomes" id="UP000005561"/>
    </source>
</evidence>
<keyword evidence="2" id="KW-1185">Reference proteome</keyword>
<reference evidence="1" key="1">
    <citation type="submission" date="2009-07" db="EMBL/GenBank/DDBJ databases">
        <authorList>
            <person name="Weinstock G."/>
            <person name="Sodergren E."/>
            <person name="Clifton S."/>
            <person name="Fulton L."/>
            <person name="Fulton B."/>
            <person name="Courtney L."/>
            <person name="Fronick C."/>
            <person name="Harrison M."/>
            <person name="Strong C."/>
            <person name="Farmer C."/>
            <person name="Delahaunty K."/>
            <person name="Markovic C."/>
            <person name="Hall O."/>
            <person name="Minx P."/>
            <person name="Tomlinson C."/>
            <person name="Mitreva M."/>
            <person name="Nelson J."/>
            <person name="Hou S."/>
            <person name="Wollam A."/>
            <person name="Pepin K.H."/>
            <person name="Johnson M."/>
            <person name="Bhonagiri V."/>
            <person name="Nash W.E."/>
            <person name="Warren W."/>
            <person name="Chinwalla A."/>
            <person name="Mardis E.R."/>
            <person name="Wilson R.K."/>
        </authorList>
    </citation>
    <scope>NUCLEOTIDE SEQUENCE [LARGE SCALE GENOMIC DNA]</scope>
    <source>
        <strain evidence="1">DSM 14469</strain>
    </source>
</reference>
<comment type="caution">
    <text evidence="1">The sequence shown here is derived from an EMBL/GenBank/DDBJ whole genome shotgun (WGS) entry which is preliminary data.</text>
</comment>
<protein>
    <submittedName>
        <fullName evidence="1">Uncharacterized protein</fullName>
    </submittedName>
</protein>
<proteinExistence type="predicted"/>
<sequence length="53" mass="6483">MSDILPVSLQDFLHSRKPELRKQQIRQKDKQRRIFAAYYKLLCIRQKHPVDVF</sequence>
<accession>C6LAA4</accession>
<gene>
    <name evidence="1" type="ORF">BRYFOR_05546</name>
</gene>
<dbReference type="AlphaFoldDB" id="C6LAA4"/>
<dbReference type="Proteomes" id="UP000005561">
    <property type="component" value="Unassembled WGS sequence"/>
</dbReference>
<name>C6LAA4_9FIRM</name>
<organism evidence="1 2">
    <name type="scientific">Marvinbryantia formatexigens DSM 14469</name>
    <dbReference type="NCBI Taxonomy" id="478749"/>
    <lineage>
        <taxon>Bacteria</taxon>
        <taxon>Bacillati</taxon>
        <taxon>Bacillota</taxon>
        <taxon>Clostridia</taxon>
        <taxon>Lachnospirales</taxon>
        <taxon>Lachnospiraceae</taxon>
        <taxon>Marvinbryantia</taxon>
    </lineage>
</organism>
<dbReference type="EMBL" id="ACCL02000002">
    <property type="protein sequence ID" value="EET62511.1"/>
    <property type="molecule type" value="Genomic_DNA"/>
</dbReference>